<evidence type="ECO:0000313" key="2">
    <source>
        <dbReference type="EMBL" id="KAH3682685.1"/>
    </source>
</evidence>
<reference evidence="2" key="1">
    <citation type="journal article" date="2021" name="Open Biol.">
        <title>Shared evolutionary footprints suggest mitochondrial oxidative damage underlies multiple complex I losses in fungi.</title>
        <authorList>
            <person name="Schikora-Tamarit M.A."/>
            <person name="Marcet-Houben M."/>
            <person name="Nosek J."/>
            <person name="Gabaldon T."/>
        </authorList>
    </citation>
    <scope>NUCLEOTIDE SEQUENCE</scope>
    <source>
        <strain evidence="2">CBS2887</strain>
    </source>
</reference>
<protein>
    <submittedName>
        <fullName evidence="2">Uncharacterized protein</fullName>
    </submittedName>
</protein>
<dbReference type="EMBL" id="JAEUBG010003508">
    <property type="protein sequence ID" value="KAH3682685.1"/>
    <property type="molecule type" value="Genomic_DNA"/>
</dbReference>
<feature type="compositionally biased region" description="Polar residues" evidence="1">
    <location>
        <begin position="94"/>
        <end position="121"/>
    </location>
</feature>
<feature type="compositionally biased region" description="Basic and acidic residues" evidence="1">
    <location>
        <begin position="135"/>
        <end position="145"/>
    </location>
</feature>
<dbReference type="AlphaFoldDB" id="A0A9P8TL39"/>
<evidence type="ECO:0000313" key="3">
    <source>
        <dbReference type="Proteomes" id="UP000774326"/>
    </source>
</evidence>
<accession>A0A9P8TL39</accession>
<gene>
    <name evidence="2" type="ORF">WICPIJ_006348</name>
</gene>
<proteinExistence type="predicted"/>
<organism evidence="2 3">
    <name type="scientific">Wickerhamomyces pijperi</name>
    <name type="common">Yeast</name>
    <name type="synonym">Pichia pijperi</name>
    <dbReference type="NCBI Taxonomy" id="599730"/>
    <lineage>
        <taxon>Eukaryota</taxon>
        <taxon>Fungi</taxon>
        <taxon>Dikarya</taxon>
        <taxon>Ascomycota</taxon>
        <taxon>Saccharomycotina</taxon>
        <taxon>Saccharomycetes</taxon>
        <taxon>Phaffomycetales</taxon>
        <taxon>Wickerhamomycetaceae</taxon>
        <taxon>Wickerhamomyces</taxon>
    </lineage>
</organism>
<sequence>MFKMDQAAANSVLSNASAMKLRRKPDFRIEQSDLETFLEVGPCERLSFNRSWELDQDNRERNQNGRNYSTHSQAPSLIACSLDHSVNRERICQPTQTGASIHNTRGNPTFLQEPTRNQGSSWDKDETITSPDDETLTHKQLPELR</sequence>
<keyword evidence="3" id="KW-1185">Reference proteome</keyword>
<feature type="compositionally biased region" description="Basic and acidic residues" evidence="1">
    <location>
        <begin position="52"/>
        <end position="63"/>
    </location>
</feature>
<feature type="region of interest" description="Disordered" evidence="1">
    <location>
        <begin position="49"/>
        <end position="72"/>
    </location>
</feature>
<feature type="region of interest" description="Disordered" evidence="1">
    <location>
        <begin position="94"/>
        <end position="145"/>
    </location>
</feature>
<reference evidence="2" key="2">
    <citation type="submission" date="2021-01" db="EMBL/GenBank/DDBJ databases">
        <authorList>
            <person name="Schikora-Tamarit M.A."/>
        </authorList>
    </citation>
    <scope>NUCLEOTIDE SEQUENCE</scope>
    <source>
        <strain evidence="2">CBS2887</strain>
    </source>
</reference>
<evidence type="ECO:0000256" key="1">
    <source>
        <dbReference type="SAM" id="MobiDB-lite"/>
    </source>
</evidence>
<name>A0A9P8TL39_WICPI</name>
<comment type="caution">
    <text evidence="2">The sequence shown here is derived from an EMBL/GenBank/DDBJ whole genome shotgun (WGS) entry which is preliminary data.</text>
</comment>
<dbReference type="Proteomes" id="UP000774326">
    <property type="component" value="Unassembled WGS sequence"/>
</dbReference>